<dbReference type="GO" id="GO:0005524">
    <property type="term" value="F:ATP binding"/>
    <property type="evidence" value="ECO:0007669"/>
    <property type="project" value="UniProtKB-UniRule"/>
</dbReference>
<dbReference type="FunFam" id="3.40.1190.20:FF:000001">
    <property type="entry name" value="Phosphofructokinase"/>
    <property type="match status" value="1"/>
</dbReference>
<keyword evidence="7" id="KW-0423">Lactose metabolism</keyword>
<dbReference type="GO" id="GO:0005988">
    <property type="term" value="P:lactose metabolic process"/>
    <property type="evidence" value="ECO:0007669"/>
    <property type="project" value="UniProtKB-KW"/>
</dbReference>
<organism evidence="10 11">
    <name type="scientific">Heyndrickxia oleronia</name>
    <dbReference type="NCBI Taxonomy" id="38875"/>
    <lineage>
        <taxon>Bacteria</taxon>
        <taxon>Bacillati</taxon>
        <taxon>Bacillota</taxon>
        <taxon>Bacilli</taxon>
        <taxon>Bacillales</taxon>
        <taxon>Bacillaceae</taxon>
        <taxon>Heyndrickxia</taxon>
    </lineage>
</organism>
<proteinExistence type="inferred from homology"/>
<comment type="catalytic activity">
    <reaction evidence="6 8">
        <text>beta-D-fructose 1-phosphate + ATP = beta-D-fructose 1,6-bisphosphate + ADP + H(+)</text>
        <dbReference type="Rhea" id="RHEA:14213"/>
        <dbReference type="ChEBI" id="CHEBI:15378"/>
        <dbReference type="ChEBI" id="CHEBI:30616"/>
        <dbReference type="ChEBI" id="CHEBI:32966"/>
        <dbReference type="ChEBI" id="CHEBI:138881"/>
        <dbReference type="ChEBI" id="CHEBI:456216"/>
        <dbReference type="EC" id="2.7.1.56"/>
    </reaction>
</comment>
<evidence type="ECO:0000256" key="7">
    <source>
        <dbReference type="PIRNR" id="PIRNR000535"/>
    </source>
</evidence>
<comment type="function">
    <text evidence="8">Catalyzes the ATP-dependent phosphorylation of fructose-l-phosphate to fructose-l,6-bisphosphate.</text>
</comment>
<feature type="domain" description="Carbohydrate kinase PfkB" evidence="9">
    <location>
        <begin position="7"/>
        <end position="286"/>
    </location>
</feature>
<dbReference type="UniPathway" id="UPA00704">
    <property type="reaction ID" value="UER00715"/>
</dbReference>
<dbReference type="RefSeq" id="WP_058004289.1">
    <property type="nucleotide sequence ID" value="NZ_CP065424.1"/>
</dbReference>
<evidence type="ECO:0000313" key="11">
    <source>
        <dbReference type="Proteomes" id="UP000189761"/>
    </source>
</evidence>
<dbReference type="GO" id="GO:0009024">
    <property type="term" value="F:tagatose-6-phosphate kinase activity"/>
    <property type="evidence" value="ECO:0007669"/>
    <property type="project" value="UniProtKB-EC"/>
</dbReference>
<comment type="similarity">
    <text evidence="1">Belongs to the carbohydrate kinase pfkB family.</text>
</comment>
<evidence type="ECO:0000256" key="6">
    <source>
        <dbReference type="ARBA" id="ARBA00047745"/>
    </source>
</evidence>
<evidence type="ECO:0000256" key="8">
    <source>
        <dbReference type="RuleBase" id="RU369061"/>
    </source>
</evidence>
<dbReference type="AlphaFoldDB" id="A0A8E2I4A6"/>
<comment type="caution">
    <text evidence="10">The sequence shown here is derived from an EMBL/GenBank/DDBJ whole genome shotgun (WGS) entry which is preliminary data.</text>
</comment>
<keyword evidence="5 7" id="KW-0067">ATP-binding</keyword>
<keyword evidence="2 7" id="KW-0808">Transferase</keyword>
<dbReference type="InterPro" id="IPR011611">
    <property type="entry name" value="PfkB_dom"/>
</dbReference>
<accession>A0A8E2I4A6</accession>
<keyword evidence="11" id="KW-1185">Reference proteome</keyword>
<dbReference type="NCBIfam" id="TIGR03828">
    <property type="entry name" value="pfkB"/>
    <property type="match status" value="1"/>
</dbReference>
<dbReference type="PIRSF" id="PIRSF000535">
    <property type="entry name" value="1PFK/6PFK/LacC"/>
    <property type="match status" value="1"/>
</dbReference>
<reference evidence="10 11" key="1">
    <citation type="submission" date="2017-01" db="EMBL/GenBank/DDBJ databases">
        <title>Draft genome sequence of Bacillus oleronius.</title>
        <authorList>
            <person name="Allam M."/>
        </authorList>
    </citation>
    <scope>NUCLEOTIDE SEQUENCE [LARGE SCALE GENOMIC DNA]</scope>
    <source>
        <strain evidence="10 11">DSM 9356</strain>
    </source>
</reference>
<evidence type="ECO:0000259" key="9">
    <source>
        <dbReference type="Pfam" id="PF00294"/>
    </source>
</evidence>
<keyword evidence="3 7" id="KW-0547">Nucleotide-binding</keyword>
<comment type="pathway">
    <text evidence="7">Carbohydrate metabolism; D-tagatose 6-phosphate degradation; D-glyceraldehyde 3-phosphate and glycerone phosphate from D-tagatose 6-phosphate: step 1/2.</text>
</comment>
<name>A0A8E2I4A6_9BACI</name>
<dbReference type="GO" id="GO:0044281">
    <property type="term" value="P:small molecule metabolic process"/>
    <property type="evidence" value="ECO:0007669"/>
    <property type="project" value="UniProtKB-ARBA"/>
</dbReference>
<dbReference type="InterPro" id="IPR017583">
    <property type="entry name" value="Tagatose/fructose_Pkinase"/>
</dbReference>
<evidence type="ECO:0000256" key="4">
    <source>
        <dbReference type="ARBA" id="ARBA00022777"/>
    </source>
</evidence>
<dbReference type="CDD" id="cd01164">
    <property type="entry name" value="FruK_PfkB_like"/>
    <property type="match status" value="1"/>
</dbReference>
<dbReference type="GO" id="GO:2001059">
    <property type="term" value="P:D-tagatose 6-phosphate catabolic process"/>
    <property type="evidence" value="ECO:0007669"/>
    <property type="project" value="UniProtKB-UniPathway"/>
</dbReference>
<dbReference type="PANTHER" id="PTHR46566:SF1">
    <property type="entry name" value="1-PHOSPHOFRUCTOKINASE"/>
    <property type="match status" value="1"/>
</dbReference>
<dbReference type="GO" id="GO:0016052">
    <property type="term" value="P:carbohydrate catabolic process"/>
    <property type="evidence" value="ECO:0007669"/>
    <property type="project" value="UniProtKB-ARBA"/>
</dbReference>
<dbReference type="GO" id="GO:0008662">
    <property type="term" value="F:1-phosphofructokinase activity"/>
    <property type="evidence" value="ECO:0007669"/>
    <property type="project" value="UniProtKB-UniRule"/>
</dbReference>
<dbReference type="NCBIfam" id="TIGR03168">
    <property type="entry name" value="1-PFK"/>
    <property type="match status" value="1"/>
</dbReference>
<dbReference type="Proteomes" id="UP000189761">
    <property type="component" value="Unassembled WGS sequence"/>
</dbReference>
<sequence>MIYTLTLNPSLDYILELDQITLGDLNRTKNDSKFPGGKGINVSQVLKKLDVNSKALGFIGGFTGDYIEEFLRTLKIDTEFVRVKEDTRINVKLKSMTETEINAKGPKITRQNYETLKEKIRGLTSEDILVLAGSIPSSMPANTYEELVEVCKENRTKFVVDAEGDLLLNVLPFQPYLIKPNHHELGELFNTVVTTAEEVIPYGRKLIKKGARNVIVSLAENGAVLINQEYALVATAPKGEVKSSVGAGDSMVAGFIAMFEKTKSVEEAFRFSIAAGSATAFSFGLCTREQVENLLPEINIERISFKGDGI</sequence>
<dbReference type="PROSITE" id="PS00584">
    <property type="entry name" value="PFKB_KINASES_2"/>
    <property type="match status" value="1"/>
</dbReference>
<dbReference type="InterPro" id="IPR002173">
    <property type="entry name" value="Carboh/pur_kinase_PfkB_CS"/>
</dbReference>
<dbReference type="InterPro" id="IPR022463">
    <property type="entry name" value="1-PFruKinase"/>
</dbReference>
<protein>
    <recommendedName>
        <fullName evidence="7">Tagatose-6-phosphate kinase</fullName>
        <ecNumber evidence="7">2.7.1.144</ecNumber>
    </recommendedName>
</protein>
<evidence type="ECO:0000313" key="10">
    <source>
        <dbReference type="EMBL" id="OOP66452.1"/>
    </source>
</evidence>
<dbReference type="EMBL" id="MTLA01000313">
    <property type="protein sequence ID" value="OOP66452.1"/>
    <property type="molecule type" value="Genomic_DNA"/>
</dbReference>
<evidence type="ECO:0000256" key="3">
    <source>
        <dbReference type="ARBA" id="ARBA00022741"/>
    </source>
</evidence>
<gene>
    <name evidence="10" type="ORF">BWZ43_20935</name>
</gene>
<dbReference type="Gene3D" id="3.40.1190.20">
    <property type="match status" value="1"/>
</dbReference>
<evidence type="ECO:0000256" key="1">
    <source>
        <dbReference type="ARBA" id="ARBA00005380"/>
    </source>
</evidence>
<comment type="catalytic activity">
    <reaction evidence="7">
        <text>D-tagatofuranose 6-phosphate + ATP = D-tagatofuranose 1,6-bisphosphate + ADP + H(+)</text>
        <dbReference type="Rhea" id="RHEA:12420"/>
        <dbReference type="ChEBI" id="CHEBI:15378"/>
        <dbReference type="ChEBI" id="CHEBI:30616"/>
        <dbReference type="ChEBI" id="CHEBI:58694"/>
        <dbReference type="ChEBI" id="CHEBI:58695"/>
        <dbReference type="ChEBI" id="CHEBI:456216"/>
        <dbReference type="EC" id="2.7.1.144"/>
    </reaction>
</comment>
<comment type="similarity">
    <text evidence="7">Belongs to the carbohydrate kinase PfkB family. LacC subfamily.</text>
</comment>
<evidence type="ECO:0000256" key="5">
    <source>
        <dbReference type="ARBA" id="ARBA00022840"/>
    </source>
</evidence>
<dbReference type="EC" id="2.7.1.144" evidence="7"/>
<dbReference type="InterPro" id="IPR029056">
    <property type="entry name" value="Ribokinase-like"/>
</dbReference>
<dbReference type="GO" id="GO:0005829">
    <property type="term" value="C:cytosol"/>
    <property type="evidence" value="ECO:0007669"/>
    <property type="project" value="TreeGrafter"/>
</dbReference>
<dbReference type="SUPFAM" id="SSF53613">
    <property type="entry name" value="Ribokinase-like"/>
    <property type="match status" value="1"/>
</dbReference>
<evidence type="ECO:0000256" key="2">
    <source>
        <dbReference type="ARBA" id="ARBA00022679"/>
    </source>
</evidence>
<dbReference type="Pfam" id="PF00294">
    <property type="entry name" value="PfkB"/>
    <property type="match status" value="1"/>
</dbReference>
<dbReference type="PANTHER" id="PTHR46566">
    <property type="entry name" value="1-PHOSPHOFRUCTOKINASE-RELATED"/>
    <property type="match status" value="1"/>
</dbReference>
<keyword evidence="4 8" id="KW-0418">Kinase</keyword>